<dbReference type="PANTHER" id="PTHR34547">
    <property type="entry name" value="YACP-LIKE NYN DOMAIN PROTEIN"/>
    <property type="match status" value="1"/>
</dbReference>
<reference evidence="1 2" key="1">
    <citation type="journal article" date="2010" name="Nature">
        <title>Genome sequence of the palaeopolyploid soybean.</title>
        <authorList>
            <person name="Schmutz J."/>
            <person name="Cannon S.B."/>
            <person name="Schlueter J."/>
            <person name="Ma J."/>
            <person name="Mitros T."/>
            <person name="Nelson W."/>
            <person name="Hyten D.L."/>
            <person name="Song Q."/>
            <person name="Thelen J.J."/>
            <person name="Cheng J."/>
            <person name="Xu D."/>
            <person name="Hellsten U."/>
            <person name="May G.D."/>
            <person name="Yu Y."/>
            <person name="Sakurai T."/>
            <person name="Umezawa T."/>
            <person name="Bhattacharyya M.K."/>
            <person name="Sandhu D."/>
            <person name="Valliyodan B."/>
            <person name="Lindquist E."/>
            <person name="Peto M."/>
            <person name="Grant D."/>
            <person name="Shu S."/>
            <person name="Goodstein D."/>
            <person name="Barry K."/>
            <person name="Futrell-Griggs M."/>
            <person name="Abernathy B."/>
            <person name="Du J."/>
            <person name="Tian Z."/>
            <person name="Zhu L."/>
            <person name="Gill N."/>
            <person name="Joshi T."/>
            <person name="Libault M."/>
            <person name="Sethuraman A."/>
            <person name="Zhang X.-C."/>
            <person name="Shinozaki K."/>
            <person name="Nguyen H.T."/>
            <person name="Wing R.A."/>
            <person name="Cregan P."/>
            <person name="Specht J."/>
            <person name="Grimwood J."/>
            <person name="Rokhsar D."/>
            <person name="Stacey G."/>
            <person name="Shoemaker R.C."/>
            <person name="Jackson S.A."/>
        </authorList>
    </citation>
    <scope>NUCLEOTIDE SEQUENCE [LARGE SCALE GENOMIC DNA]</scope>
    <source>
        <strain evidence="2">cv. Williams 82</strain>
        <tissue evidence="1">Callus</tissue>
    </source>
</reference>
<evidence type="ECO:0000313" key="1">
    <source>
        <dbReference type="EMBL" id="KRG90048.1"/>
    </source>
</evidence>
<dbReference type="EnsemblPlants" id="KRG90048">
    <property type="protein sequence ID" value="KRG90048"/>
    <property type="gene ID" value="GLYMA_20G064100"/>
</dbReference>
<sequence length="79" mass="8959">VAALKEDGCPKVWVVTSNHYHQQAAHGVGTFIWSCKALVTEQCNKSNLDEAEFSKFHYNVKCWDIVGITGYWVSRLVML</sequence>
<dbReference type="OrthoDB" id="513221at2759"/>
<dbReference type="InterPro" id="IPR010298">
    <property type="entry name" value="YacP-like"/>
</dbReference>
<dbReference type="STRING" id="3847.A0A0R0E8J0"/>
<protein>
    <submittedName>
        <fullName evidence="1 2">Uncharacterized protein</fullName>
    </submittedName>
</protein>
<dbReference type="Gramene" id="KRG90048">
    <property type="protein sequence ID" value="KRG90048"/>
    <property type="gene ID" value="GLYMA_20G064100"/>
</dbReference>
<accession>A0A0R0E8J0</accession>
<name>A0A0R0E8J0_SOYBN</name>
<keyword evidence="3" id="KW-1185">Reference proteome</keyword>
<evidence type="ECO:0000313" key="2">
    <source>
        <dbReference type="EnsemblPlants" id="KRG90048"/>
    </source>
</evidence>
<reference evidence="1" key="3">
    <citation type="submission" date="2018-07" db="EMBL/GenBank/DDBJ databases">
        <title>WGS assembly of Glycine max.</title>
        <authorList>
            <person name="Schmutz J."/>
            <person name="Cannon S."/>
            <person name="Schlueter J."/>
            <person name="Ma J."/>
            <person name="Mitros T."/>
            <person name="Nelson W."/>
            <person name="Hyten D."/>
            <person name="Song Q."/>
            <person name="Thelen J."/>
            <person name="Cheng J."/>
            <person name="Xu D."/>
            <person name="Hellsten U."/>
            <person name="May G."/>
            <person name="Yu Y."/>
            <person name="Sakurai T."/>
            <person name="Umezawa T."/>
            <person name="Bhattacharyya M."/>
            <person name="Sandhu D."/>
            <person name="Valliyodan B."/>
            <person name="Lindquist E."/>
            <person name="Peto M."/>
            <person name="Grant D."/>
            <person name="Shu S."/>
            <person name="Goodstein D."/>
            <person name="Barry K."/>
            <person name="Futrell-Griggs M."/>
            <person name="Abernathy B."/>
            <person name="Du J."/>
            <person name="Tian Z."/>
            <person name="Zhu L."/>
            <person name="Gill N."/>
            <person name="Joshi T."/>
            <person name="Libault M."/>
            <person name="Sethuraman A."/>
            <person name="Zhang X."/>
            <person name="Shinozaki K."/>
            <person name="Nguyen H."/>
            <person name="Wing R."/>
            <person name="Cregan P."/>
            <person name="Specht J."/>
            <person name="Grimwood J."/>
            <person name="Rokhsar D."/>
            <person name="Stacey G."/>
            <person name="Shoemaker R."/>
            <person name="Jackson S."/>
        </authorList>
    </citation>
    <scope>NUCLEOTIDE SEQUENCE</scope>
    <source>
        <tissue evidence="1">Callus</tissue>
    </source>
</reference>
<proteinExistence type="predicted"/>
<dbReference type="PANTHER" id="PTHR34547:SF1">
    <property type="entry name" value="YACP-LIKE NYN DOMAIN PROTEIN"/>
    <property type="match status" value="1"/>
</dbReference>
<dbReference type="AlphaFoldDB" id="A0A0R0E8J0"/>
<dbReference type="InParanoid" id="A0A0R0E8J0"/>
<evidence type="ECO:0000313" key="3">
    <source>
        <dbReference type="Proteomes" id="UP000008827"/>
    </source>
</evidence>
<organism evidence="1">
    <name type="scientific">Glycine max</name>
    <name type="common">Soybean</name>
    <name type="synonym">Glycine hispida</name>
    <dbReference type="NCBI Taxonomy" id="3847"/>
    <lineage>
        <taxon>Eukaryota</taxon>
        <taxon>Viridiplantae</taxon>
        <taxon>Streptophyta</taxon>
        <taxon>Embryophyta</taxon>
        <taxon>Tracheophyta</taxon>
        <taxon>Spermatophyta</taxon>
        <taxon>Magnoliopsida</taxon>
        <taxon>eudicotyledons</taxon>
        <taxon>Gunneridae</taxon>
        <taxon>Pentapetalae</taxon>
        <taxon>rosids</taxon>
        <taxon>fabids</taxon>
        <taxon>Fabales</taxon>
        <taxon>Fabaceae</taxon>
        <taxon>Papilionoideae</taxon>
        <taxon>50 kb inversion clade</taxon>
        <taxon>NPAAA clade</taxon>
        <taxon>indigoferoid/millettioid clade</taxon>
        <taxon>Phaseoleae</taxon>
        <taxon>Glycine</taxon>
        <taxon>Glycine subgen. Soja</taxon>
    </lineage>
</organism>
<reference evidence="2" key="2">
    <citation type="submission" date="2018-02" db="UniProtKB">
        <authorList>
            <consortium name="EnsemblPlants"/>
        </authorList>
    </citation>
    <scope>IDENTIFICATION</scope>
    <source>
        <strain evidence="2">Williams 82</strain>
    </source>
</reference>
<gene>
    <name evidence="1" type="ORF">GLYMA_20G064100</name>
</gene>
<dbReference type="Proteomes" id="UP000008827">
    <property type="component" value="Chromosome 20"/>
</dbReference>
<dbReference type="EMBL" id="CM000853">
    <property type="protein sequence ID" value="KRG90048.1"/>
    <property type="molecule type" value="Genomic_DNA"/>
</dbReference>
<feature type="non-terminal residue" evidence="1">
    <location>
        <position position="1"/>
    </location>
</feature>